<keyword evidence="2" id="KW-1185">Reference proteome</keyword>
<accession>A0A814AI68</accession>
<name>A0A814AI68_9BILA</name>
<dbReference type="AlphaFoldDB" id="A0A814AI68"/>
<dbReference type="Proteomes" id="UP000663879">
    <property type="component" value="Unassembled WGS sequence"/>
</dbReference>
<dbReference type="EMBL" id="CAJNOC010002152">
    <property type="protein sequence ID" value="CAF0915712.1"/>
    <property type="molecule type" value="Genomic_DNA"/>
</dbReference>
<evidence type="ECO:0000313" key="2">
    <source>
        <dbReference type="Proteomes" id="UP000663879"/>
    </source>
</evidence>
<evidence type="ECO:0000313" key="1">
    <source>
        <dbReference type="EMBL" id="CAF0915712.1"/>
    </source>
</evidence>
<gene>
    <name evidence="1" type="ORF">OXX778_LOCUS12136</name>
</gene>
<reference evidence="1" key="1">
    <citation type="submission" date="2021-02" db="EMBL/GenBank/DDBJ databases">
        <authorList>
            <person name="Nowell W R."/>
        </authorList>
    </citation>
    <scope>NUCLEOTIDE SEQUENCE</scope>
    <source>
        <strain evidence="1">Ploen Becks lab</strain>
    </source>
</reference>
<organism evidence="1 2">
    <name type="scientific">Brachionus calyciflorus</name>
    <dbReference type="NCBI Taxonomy" id="104777"/>
    <lineage>
        <taxon>Eukaryota</taxon>
        <taxon>Metazoa</taxon>
        <taxon>Spiralia</taxon>
        <taxon>Gnathifera</taxon>
        <taxon>Rotifera</taxon>
        <taxon>Eurotatoria</taxon>
        <taxon>Monogononta</taxon>
        <taxon>Pseudotrocha</taxon>
        <taxon>Ploima</taxon>
        <taxon>Brachionidae</taxon>
        <taxon>Brachionus</taxon>
    </lineage>
</organism>
<proteinExistence type="predicted"/>
<protein>
    <submittedName>
        <fullName evidence="1">Uncharacterized protein</fullName>
    </submittedName>
</protein>
<comment type="caution">
    <text evidence="1">The sequence shown here is derived from an EMBL/GenBank/DDBJ whole genome shotgun (WGS) entry which is preliminary data.</text>
</comment>
<sequence>MIIKILETYSLEKFLKLAINRSRSAIDFEKDFLFSKSFYSSLVEILQSIDASEIKKFKADFLYLLTIKELQIYGIELISNAINLNDHERQFFFSGILEKTVLFLNDFQYLEKEHQSKNQIEFFSNEAIKTENIDQSDNSLSFDNNIFLEHIEQKLSSLKEDFSSNNQNNIFTKEK</sequence>